<feature type="region of interest" description="Disordered" evidence="1">
    <location>
        <begin position="97"/>
        <end position="118"/>
    </location>
</feature>
<feature type="compositionally biased region" description="Polar residues" evidence="1">
    <location>
        <begin position="180"/>
        <end position="192"/>
    </location>
</feature>
<evidence type="ECO:0000313" key="2">
    <source>
        <dbReference type="EMBL" id="ADV62046.1"/>
    </source>
</evidence>
<dbReference type="EMBL" id="CP002353">
    <property type="protein sequence ID" value="ADV62046.1"/>
    <property type="molecule type" value="Genomic_DNA"/>
</dbReference>
<proteinExistence type="predicted"/>
<reference key="1">
    <citation type="submission" date="2010-11" db="EMBL/GenBank/DDBJ databases">
        <title>The complete sequence of chromosome of Isophaera pallida ATCC 43644.</title>
        <authorList>
            <consortium name="US DOE Joint Genome Institute (JGI-PGF)"/>
            <person name="Lucas S."/>
            <person name="Copeland A."/>
            <person name="Lapidus A."/>
            <person name="Bruce D."/>
            <person name="Goodwin L."/>
            <person name="Pitluck S."/>
            <person name="Kyrpides N."/>
            <person name="Mavromatis K."/>
            <person name="Pagani I."/>
            <person name="Ivanova N."/>
            <person name="Saunders E."/>
            <person name="Brettin T."/>
            <person name="Detter J.C."/>
            <person name="Han C."/>
            <person name="Tapia R."/>
            <person name="Land M."/>
            <person name="Hauser L."/>
            <person name="Markowitz V."/>
            <person name="Cheng J.-F."/>
            <person name="Hugenholtz P."/>
            <person name="Woyke T."/>
            <person name="Wu D."/>
            <person name="Eisen J.A."/>
        </authorList>
    </citation>
    <scope>NUCLEOTIDE SEQUENCE</scope>
    <source>
        <strain>ATCC 43644</strain>
    </source>
</reference>
<dbReference type="RefSeq" id="WP_013564334.1">
    <property type="nucleotide sequence ID" value="NC_014962.1"/>
</dbReference>
<dbReference type="eggNOG" id="COG3291">
    <property type="taxonomic scope" value="Bacteria"/>
</dbReference>
<evidence type="ECO:0000256" key="1">
    <source>
        <dbReference type="SAM" id="MobiDB-lite"/>
    </source>
</evidence>
<name>E8QY56_ISOPI</name>
<keyword evidence="3" id="KW-1185">Reference proteome</keyword>
<feature type="region of interest" description="Disordered" evidence="1">
    <location>
        <begin position="143"/>
        <end position="163"/>
    </location>
</feature>
<dbReference type="InParanoid" id="E8QY56"/>
<accession>E8QY56</accession>
<dbReference type="Proteomes" id="UP000008631">
    <property type="component" value="Chromosome"/>
</dbReference>
<dbReference type="HOGENOM" id="CLU_466750_0_0_0"/>
<reference evidence="2 3" key="2">
    <citation type="journal article" date="2011" name="Stand. Genomic Sci.">
        <title>Complete genome sequence of Isosphaera pallida type strain (IS1B).</title>
        <authorList>
            <consortium name="US DOE Joint Genome Institute (JGI-PGF)"/>
            <person name="Goker M."/>
            <person name="Cleland D."/>
            <person name="Saunders E."/>
            <person name="Lapidus A."/>
            <person name="Nolan M."/>
            <person name="Lucas S."/>
            <person name="Hammon N."/>
            <person name="Deshpande S."/>
            <person name="Cheng J.F."/>
            <person name="Tapia R."/>
            <person name="Han C."/>
            <person name="Goodwin L."/>
            <person name="Pitluck S."/>
            <person name="Liolios K."/>
            <person name="Pagani I."/>
            <person name="Ivanova N."/>
            <person name="Mavromatis K."/>
            <person name="Pati A."/>
            <person name="Chen A."/>
            <person name="Palaniappan K."/>
            <person name="Land M."/>
            <person name="Hauser L."/>
            <person name="Chang Y.J."/>
            <person name="Jeffries C.D."/>
            <person name="Detter J.C."/>
            <person name="Beck B."/>
            <person name="Woyke T."/>
            <person name="Bristow J."/>
            <person name="Eisen J.A."/>
            <person name="Markowitz V."/>
            <person name="Hugenholtz P."/>
            <person name="Kyrpides N.C."/>
            <person name="Klenk H.P."/>
        </authorList>
    </citation>
    <scope>NUCLEOTIDE SEQUENCE [LARGE SCALE GENOMIC DNA]</scope>
    <source>
        <strain evidence="3">ATCC 43644 / DSM 9630 / IS1B</strain>
    </source>
</reference>
<dbReference type="Gene3D" id="2.60.40.10">
    <property type="entry name" value="Immunoglobulins"/>
    <property type="match status" value="1"/>
</dbReference>
<gene>
    <name evidence="2" type="ordered locus">Isop_1461</name>
</gene>
<feature type="region of interest" description="Disordered" evidence="1">
    <location>
        <begin position="175"/>
        <end position="202"/>
    </location>
</feature>
<evidence type="ECO:0000313" key="3">
    <source>
        <dbReference type="Proteomes" id="UP000008631"/>
    </source>
</evidence>
<protein>
    <submittedName>
        <fullName evidence="2">Uncharacterized protein</fullName>
    </submittedName>
</protein>
<organism evidence="2 3">
    <name type="scientific">Isosphaera pallida (strain ATCC 43644 / DSM 9630 / IS1B)</name>
    <dbReference type="NCBI Taxonomy" id="575540"/>
    <lineage>
        <taxon>Bacteria</taxon>
        <taxon>Pseudomonadati</taxon>
        <taxon>Planctomycetota</taxon>
        <taxon>Planctomycetia</taxon>
        <taxon>Isosphaerales</taxon>
        <taxon>Isosphaeraceae</taxon>
        <taxon>Isosphaera</taxon>
    </lineage>
</organism>
<dbReference type="OrthoDB" id="277453at2"/>
<sequence>MFSPAHGVAWRKRLVAAGLAALVLIAGLVLRWWAQPGATLASTSHSQGVPPFLGSSLTNVTESMQTTSTESQTSAVAAPGELDMTDLAALLEPVEAADSPRLNPSGKPGAATLSFDPELTQTSARLDEGSEPRSLEMVPLLPEAQESGSPPVPPGLNLGATPPLLETRNRLDQAAWPASATVSPDQGATSTPTPAPRVAPMERDTNDAATGLAPRAVARFQGIASPGLKIMLDATGSQGPDLRVRWLQTRGPAVDLGDPLQPVLSIMVPEASGELEFTLVVGNAHGIDSTRLVVPIETGGRKLTDPTIVADAGDNQIGVVGRQITLNGLRSEPRGQIGYRWIQLGGPRVVAKLEDGFIYSFVPTEPGVYRFALVVARGSEISEPAEVTVTVGQPKEMSGGRAVEPATASPTRAPAAFDPPGLVQAPPQPLPAPVAAEPNRPASFAAVEPVGLTATNPANGSTRMVARNLLLKIEEGTLRAAGMAMVFNGLADDLARGRYNAYENLMGDIASALQGVVPTDPLLRERWVQQVFQPLTDQMIREMLPTGLDLNEPQARSRPFTPTQRDRLAGVFREMAQGFRDLSR</sequence>
<dbReference type="InterPro" id="IPR013783">
    <property type="entry name" value="Ig-like_fold"/>
</dbReference>
<dbReference type="AlphaFoldDB" id="E8QY56"/>
<dbReference type="KEGG" id="ipa:Isop_1461"/>
<dbReference type="STRING" id="575540.Isop_1461"/>